<accession>A0A6L8LFL5</accession>
<sequence>MTDSTEPATHPLRPPLTEDDRLAWIRLIRSPRVGVSTFYRLMGEHGSAQASLGALPEVAKAAGVEKYTPCRAEAANAELQAAKANGASMICIGSPDYPRQLAEIADAPPFFWLIGRQDVLQQPMIALVGARNASSLGTRMARGLAKDLAAQGYIIVSGLARGVDAAAHQASLDTGTVAVSAGGVDVLYPAENARLGRDIVKTGARISERPFGIAPRPRDFPRRNRIISGLARAVVIIEAAAKSGSLITARNALDQGREVLAVPGHPFDARTGGCNMLIRDGARLIRNAEDVIEALPPQSAAKDQNELPLLAPAEPKRDLHQTAALHQQILDRLGPSPLAEDQLIRDLRVPAQSVMPALTDLELGGRIKRQPGGLLSLSPD</sequence>
<reference evidence="4 5" key="1">
    <citation type="submission" date="2020-01" db="EMBL/GenBank/DDBJ databases">
        <authorList>
            <person name="Chen S."/>
        </authorList>
    </citation>
    <scope>NUCLEOTIDE SEQUENCE [LARGE SCALE GENOMIC DNA]</scope>
    <source>
        <strain evidence="4 5">GS-10</strain>
    </source>
</reference>
<dbReference type="Pfam" id="PF21102">
    <property type="entry name" value="DprA_N"/>
    <property type="match status" value="1"/>
</dbReference>
<keyword evidence="5" id="KW-1185">Reference proteome</keyword>
<feature type="domain" description="DprA winged helix" evidence="3">
    <location>
        <begin position="314"/>
        <end position="373"/>
    </location>
</feature>
<dbReference type="PANTHER" id="PTHR43022:SF1">
    <property type="entry name" value="PROTEIN SMF"/>
    <property type="match status" value="1"/>
</dbReference>
<dbReference type="InterPro" id="IPR003488">
    <property type="entry name" value="DprA"/>
</dbReference>
<dbReference type="Gene3D" id="1.10.10.10">
    <property type="entry name" value="Winged helix-like DNA-binding domain superfamily/Winged helix DNA-binding domain"/>
    <property type="match status" value="1"/>
</dbReference>
<protein>
    <submittedName>
        <fullName evidence="4">DNA-protecting protein DprA</fullName>
    </submittedName>
</protein>
<evidence type="ECO:0000259" key="3">
    <source>
        <dbReference type="Pfam" id="PF17782"/>
    </source>
</evidence>
<dbReference type="Proteomes" id="UP000479043">
    <property type="component" value="Unassembled WGS sequence"/>
</dbReference>
<comment type="similarity">
    <text evidence="1">Belongs to the DprA/Smf family.</text>
</comment>
<evidence type="ECO:0000256" key="1">
    <source>
        <dbReference type="ARBA" id="ARBA00006525"/>
    </source>
</evidence>
<name>A0A6L8LFL5_9RHOB</name>
<organism evidence="4 5">
    <name type="scientific">Thalassovita mangrovi</name>
    <dbReference type="NCBI Taxonomy" id="2692236"/>
    <lineage>
        <taxon>Bacteria</taxon>
        <taxon>Pseudomonadati</taxon>
        <taxon>Pseudomonadota</taxon>
        <taxon>Alphaproteobacteria</taxon>
        <taxon>Rhodobacterales</taxon>
        <taxon>Roseobacteraceae</taxon>
        <taxon>Thalassovita</taxon>
    </lineage>
</organism>
<dbReference type="NCBIfam" id="TIGR00732">
    <property type="entry name" value="dprA"/>
    <property type="match status" value="1"/>
</dbReference>
<proteinExistence type="inferred from homology"/>
<evidence type="ECO:0000313" key="4">
    <source>
        <dbReference type="EMBL" id="MYM54851.1"/>
    </source>
</evidence>
<dbReference type="PANTHER" id="PTHR43022">
    <property type="entry name" value="PROTEIN SMF"/>
    <property type="match status" value="1"/>
</dbReference>
<dbReference type="Pfam" id="PF17782">
    <property type="entry name" value="WHD_DprA"/>
    <property type="match status" value="1"/>
</dbReference>
<dbReference type="RefSeq" id="WP_160972518.1">
    <property type="nucleotide sequence ID" value="NZ_WWEN01000002.1"/>
</dbReference>
<dbReference type="Gene3D" id="3.40.50.450">
    <property type="match status" value="1"/>
</dbReference>
<dbReference type="SUPFAM" id="SSF102405">
    <property type="entry name" value="MCP/YpsA-like"/>
    <property type="match status" value="1"/>
</dbReference>
<gene>
    <name evidence="4" type="primary">dprA</name>
    <name evidence="4" type="ORF">GR167_06025</name>
</gene>
<dbReference type="EMBL" id="WWEN01000002">
    <property type="protein sequence ID" value="MYM54851.1"/>
    <property type="molecule type" value="Genomic_DNA"/>
</dbReference>
<comment type="caution">
    <text evidence="4">The sequence shown here is derived from an EMBL/GenBank/DDBJ whole genome shotgun (WGS) entry which is preliminary data.</text>
</comment>
<dbReference type="AlphaFoldDB" id="A0A6L8LFL5"/>
<dbReference type="InterPro" id="IPR036388">
    <property type="entry name" value="WH-like_DNA-bd_sf"/>
</dbReference>
<evidence type="ECO:0000313" key="5">
    <source>
        <dbReference type="Proteomes" id="UP000479043"/>
    </source>
</evidence>
<dbReference type="InterPro" id="IPR057666">
    <property type="entry name" value="DrpA_SLOG"/>
</dbReference>
<dbReference type="InterPro" id="IPR041614">
    <property type="entry name" value="DprA_WH"/>
</dbReference>
<dbReference type="Pfam" id="PF02481">
    <property type="entry name" value="DNA_processg_A"/>
    <property type="match status" value="1"/>
</dbReference>
<dbReference type="GO" id="GO:0009294">
    <property type="term" value="P:DNA-mediated transformation"/>
    <property type="evidence" value="ECO:0007669"/>
    <property type="project" value="InterPro"/>
</dbReference>
<feature type="domain" description="Smf/DprA SLOG" evidence="2">
    <location>
        <begin position="89"/>
        <end position="295"/>
    </location>
</feature>
<evidence type="ECO:0000259" key="2">
    <source>
        <dbReference type="Pfam" id="PF02481"/>
    </source>
</evidence>